<keyword evidence="9" id="KW-1185">Reference proteome</keyword>
<accession>A0ABS9KC69</accession>
<dbReference type="Pfam" id="PF00474">
    <property type="entry name" value="SSF"/>
    <property type="match status" value="1"/>
</dbReference>
<dbReference type="EMBL" id="JAKLWS010000007">
    <property type="protein sequence ID" value="MCG2588449.1"/>
    <property type="molecule type" value="Genomic_DNA"/>
</dbReference>
<dbReference type="PROSITE" id="PS50283">
    <property type="entry name" value="NA_SOLUT_SYMP_3"/>
    <property type="match status" value="1"/>
</dbReference>
<feature type="transmembrane region" description="Helical" evidence="7">
    <location>
        <begin position="12"/>
        <end position="32"/>
    </location>
</feature>
<keyword evidence="5 7" id="KW-0472">Membrane</keyword>
<keyword evidence="3 7" id="KW-0812">Transmembrane</keyword>
<comment type="caution">
    <text evidence="8">The sequence shown here is derived from an EMBL/GenBank/DDBJ whole genome shotgun (WGS) entry which is preliminary data.</text>
</comment>
<feature type="transmembrane region" description="Helical" evidence="7">
    <location>
        <begin position="492"/>
        <end position="510"/>
    </location>
</feature>
<dbReference type="PANTHER" id="PTHR11819">
    <property type="entry name" value="SOLUTE CARRIER FAMILY 5"/>
    <property type="match status" value="1"/>
</dbReference>
<dbReference type="Gene3D" id="1.20.1730.10">
    <property type="entry name" value="Sodium/glucose cotransporter"/>
    <property type="match status" value="1"/>
</dbReference>
<organism evidence="8 9">
    <name type="scientific">Rhodohalobacter sulfatireducens</name>
    <dbReference type="NCBI Taxonomy" id="2911366"/>
    <lineage>
        <taxon>Bacteria</taxon>
        <taxon>Pseudomonadati</taxon>
        <taxon>Balneolota</taxon>
        <taxon>Balneolia</taxon>
        <taxon>Balneolales</taxon>
        <taxon>Balneolaceae</taxon>
        <taxon>Rhodohalobacter</taxon>
    </lineage>
</organism>
<dbReference type="CDD" id="cd11477">
    <property type="entry name" value="SLC5sbd_u1"/>
    <property type="match status" value="1"/>
</dbReference>
<protein>
    <submittedName>
        <fullName evidence="8">Na+:solute symporter</fullName>
    </submittedName>
</protein>
<comment type="subcellular location">
    <subcellularLocation>
        <location evidence="1">Membrane</location>
        <topology evidence="1">Multi-pass membrane protein</topology>
    </subcellularLocation>
</comment>
<gene>
    <name evidence="8" type="ORF">L6773_07735</name>
</gene>
<comment type="similarity">
    <text evidence="2 6">Belongs to the sodium:solute symporter (SSF) (TC 2.A.21) family.</text>
</comment>
<feature type="transmembrane region" description="Helical" evidence="7">
    <location>
        <begin position="84"/>
        <end position="104"/>
    </location>
</feature>
<evidence type="ECO:0000313" key="8">
    <source>
        <dbReference type="EMBL" id="MCG2588449.1"/>
    </source>
</evidence>
<sequence length="623" mass="69763">MYRKMVSTLTTLDWILVASYFVFALSIALYFYSRAGKNTTEFFLSGRNMPWWIIGTSMVATTFAADTPLAVTEMVALDGIAGNWLWWNFLMGGMLTVFFFARLWRRSGVLTDVEFIELRYAGKQAAWLRGIKAIYFGLLMNIIILGWVSLAMESIFNVLFPGMTLFGQEAFNFLGIHISAPLLLVGFLIIFVGFFSLISGLWGVAVTDIFQFVIALGGTIVLAVYAVNIPEIGGIAGLQEKLPPETFQFLPTIGQTAEGVAVLSLSFGAFAAYFGVQWWSSWYPGAEPGGGGYVAQRIMSAKDEKHALFATLWFNIAHYCLRPWPWIIVALVSLVLYPNLADSREGFVLVMRDVLPPGLLGLLFAAFLAAFTSTFAAHLNWGTSYLVNDFWRRFIKPDEDEKHYVFVSRVVTFLLAILAFFVTTQLSTIREAWGLVLTASGGLGLVLILRWYWWRINAWSELAASLTPIFLVVLVLLGVPVPGIQDPFPMNLYYVVAITTVIWLLVTFLTKPTDHKKLTLFFRKVRPGGPGWKPLQEENPDIEDDGELMPLLYNWVAGVVLVYMALFGFGHFLFGNYGSFAMCLVAGLLALGYLYWDLSKRGFDTIIEVEDFDHKRDASEAGQ</sequence>
<evidence type="ECO:0000256" key="7">
    <source>
        <dbReference type="SAM" id="Phobius"/>
    </source>
</evidence>
<dbReference type="InterPro" id="IPR001734">
    <property type="entry name" value="Na/solute_symporter"/>
</dbReference>
<evidence type="ECO:0000256" key="6">
    <source>
        <dbReference type="RuleBase" id="RU362091"/>
    </source>
</evidence>
<feature type="transmembrane region" description="Helical" evidence="7">
    <location>
        <begin position="404"/>
        <end position="426"/>
    </location>
</feature>
<feature type="transmembrane region" description="Helical" evidence="7">
    <location>
        <begin position="52"/>
        <end position="72"/>
    </location>
</feature>
<evidence type="ECO:0000256" key="1">
    <source>
        <dbReference type="ARBA" id="ARBA00004141"/>
    </source>
</evidence>
<reference evidence="8" key="1">
    <citation type="submission" date="2022-01" db="EMBL/GenBank/DDBJ databases">
        <authorList>
            <person name="Wang Y."/>
        </authorList>
    </citation>
    <scope>NUCLEOTIDE SEQUENCE</scope>
    <source>
        <strain evidence="8">WB101</strain>
    </source>
</reference>
<feature type="transmembrane region" description="Helical" evidence="7">
    <location>
        <begin position="181"/>
        <end position="203"/>
    </location>
</feature>
<dbReference type="Proteomes" id="UP001165366">
    <property type="component" value="Unassembled WGS sequence"/>
</dbReference>
<feature type="transmembrane region" description="Helical" evidence="7">
    <location>
        <begin position="209"/>
        <end position="227"/>
    </location>
</feature>
<name>A0ABS9KC69_9BACT</name>
<evidence type="ECO:0000256" key="4">
    <source>
        <dbReference type="ARBA" id="ARBA00022989"/>
    </source>
</evidence>
<reference evidence="8" key="2">
    <citation type="submission" date="2024-05" db="EMBL/GenBank/DDBJ databases">
        <title>Rhodohalobacter halophilus gen. nov., sp. nov., a moderately halophilic member of the family Balneolaceae.</title>
        <authorList>
            <person name="Xia J."/>
        </authorList>
    </citation>
    <scope>NUCLEOTIDE SEQUENCE</scope>
    <source>
        <strain evidence="8">WB101</strain>
    </source>
</reference>
<feature type="transmembrane region" description="Helical" evidence="7">
    <location>
        <begin position="432"/>
        <end position="453"/>
    </location>
</feature>
<evidence type="ECO:0000256" key="3">
    <source>
        <dbReference type="ARBA" id="ARBA00022692"/>
    </source>
</evidence>
<evidence type="ECO:0000256" key="2">
    <source>
        <dbReference type="ARBA" id="ARBA00006434"/>
    </source>
</evidence>
<feature type="transmembrane region" description="Helical" evidence="7">
    <location>
        <begin position="552"/>
        <end position="573"/>
    </location>
</feature>
<proteinExistence type="inferred from homology"/>
<feature type="transmembrane region" description="Helical" evidence="7">
    <location>
        <begin position="133"/>
        <end position="160"/>
    </location>
</feature>
<dbReference type="InterPro" id="IPR038377">
    <property type="entry name" value="Na/Glc_symporter_sf"/>
</dbReference>
<evidence type="ECO:0000256" key="5">
    <source>
        <dbReference type="ARBA" id="ARBA00023136"/>
    </source>
</evidence>
<feature type="transmembrane region" description="Helical" evidence="7">
    <location>
        <begin position="579"/>
        <end position="596"/>
    </location>
</feature>
<evidence type="ECO:0000313" key="9">
    <source>
        <dbReference type="Proteomes" id="UP001165366"/>
    </source>
</evidence>
<feature type="transmembrane region" description="Helical" evidence="7">
    <location>
        <begin position="323"/>
        <end position="340"/>
    </location>
</feature>
<keyword evidence="4 7" id="KW-1133">Transmembrane helix</keyword>
<feature type="transmembrane region" description="Helical" evidence="7">
    <location>
        <begin position="360"/>
        <end position="383"/>
    </location>
</feature>
<feature type="transmembrane region" description="Helical" evidence="7">
    <location>
        <begin position="462"/>
        <end position="480"/>
    </location>
</feature>
<dbReference type="PANTHER" id="PTHR11819:SF77">
    <property type="entry name" value="SODIUM_GLUCOSE COTRANSPORT PROTEIN"/>
    <property type="match status" value="1"/>
</dbReference>